<keyword evidence="2" id="KW-1185">Reference proteome</keyword>
<dbReference type="EMBL" id="CP017256">
    <property type="protein sequence ID" value="AOR25067.1"/>
    <property type="molecule type" value="Genomic_DNA"/>
</dbReference>
<keyword evidence="1" id="KW-0614">Plasmid</keyword>
<evidence type="ECO:0000313" key="2">
    <source>
        <dbReference type="Proteomes" id="UP000094652"/>
    </source>
</evidence>
<organism evidence="1 2">
    <name type="scientific">Clostridium taeniosporum</name>
    <dbReference type="NCBI Taxonomy" id="394958"/>
    <lineage>
        <taxon>Bacteria</taxon>
        <taxon>Bacillati</taxon>
        <taxon>Bacillota</taxon>
        <taxon>Clostridia</taxon>
        <taxon>Eubacteriales</taxon>
        <taxon>Clostridiaceae</taxon>
        <taxon>Clostridium</taxon>
    </lineage>
</organism>
<proteinExistence type="predicted"/>
<accession>A0A1D7XP50</accession>
<sequence>MVRKKNPIKPVVAKPLNDNGKRNLVTNFVTTNVNKNTTENNTDKVTKKDTKNVTKKLTITKSILIGKKEITAKFTSNKRLRPNYNLSEDTIEKIEKISAILGYKKAEFLDIYLNGTLEKLIKKLEKDMK</sequence>
<dbReference type="RefSeq" id="WP_069681186.1">
    <property type="nucleotide sequence ID" value="NZ_CP017256.2"/>
</dbReference>
<reference evidence="2" key="1">
    <citation type="submission" date="2016-09" db="EMBL/GenBank/DDBJ databases">
        <title>Genomics of Clostridium taeniosporum, an organism which forms endospores with ribbon-like appendages.</title>
        <authorList>
            <person name="Walker J.R."/>
        </authorList>
    </citation>
    <scope>NUCLEOTIDE SEQUENCE [LARGE SCALE GENOMIC DNA]</scope>
    <source>
        <strain evidence="2">1/k</strain>
        <plasmid evidence="2">Plasmid pct3</plasmid>
    </source>
</reference>
<gene>
    <name evidence="1" type="ORF">BGI42_15075</name>
</gene>
<dbReference type="AlphaFoldDB" id="A0A1D7XP50"/>
<name>A0A1D7XP50_9CLOT</name>
<geneLocation type="plasmid" evidence="2">
    <name>pct3</name>
</geneLocation>
<protein>
    <submittedName>
        <fullName evidence="1">Uncharacterized protein</fullName>
    </submittedName>
</protein>
<dbReference type="Proteomes" id="UP000094652">
    <property type="component" value="Plasmid pCt3"/>
</dbReference>
<evidence type="ECO:0000313" key="1">
    <source>
        <dbReference type="EMBL" id="AOR25067.1"/>
    </source>
</evidence>
<dbReference type="OrthoDB" id="1936905at2"/>
<dbReference type="KEGG" id="ctae:BGI42_15075"/>